<accession>A0ABW2HB90</accession>
<proteinExistence type="predicted"/>
<name>A0ABW2HB90_9MICO</name>
<organism evidence="1 2">
    <name type="scientific">Microbacterium fluvii</name>
    <dbReference type="NCBI Taxonomy" id="415215"/>
    <lineage>
        <taxon>Bacteria</taxon>
        <taxon>Bacillati</taxon>
        <taxon>Actinomycetota</taxon>
        <taxon>Actinomycetes</taxon>
        <taxon>Micrococcales</taxon>
        <taxon>Microbacteriaceae</taxon>
        <taxon>Microbacterium</taxon>
    </lineage>
</organism>
<keyword evidence="1" id="KW-0808">Transferase</keyword>
<reference evidence="2" key="1">
    <citation type="journal article" date="2019" name="Int. J. Syst. Evol. Microbiol.">
        <title>The Global Catalogue of Microorganisms (GCM) 10K type strain sequencing project: providing services to taxonomists for standard genome sequencing and annotation.</title>
        <authorList>
            <consortium name="The Broad Institute Genomics Platform"/>
            <consortium name="The Broad Institute Genome Sequencing Center for Infectious Disease"/>
            <person name="Wu L."/>
            <person name="Ma J."/>
        </authorList>
    </citation>
    <scope>NUCLEOTIDE SEQUENCE [LARGE SCALE GENOMIC DNA]</scope>
    <source>
        <strain evidence="2">CGMCC 1.15772</strain>
    </source>
</reference>
<comment type="caution">
    <text evidence="1">The sequence shown here is derived from an EMBL/GenBank/DDBJ whole genome shotgun (WGS) entry which is preliminary data.</text>
</comment>
<evidence type="ECO:0000313" key="2">
    <source>
        <dbReference type="Proteomes" id="UP001596507"/>
    </source>
</evidence>
<sequence>MLSAAPGGSVISTHRTRAVATTRTTSRVIAALALGAVALGSTTACTFITPQASTIHYSPSDGVAVPDTAGPVQVRNALIVADEAGTAGNFVAAIVNDTDTAQTLVIESTEADVRQTVSVPARTTLSLGGEDEPLLLEGIGATPGSDLAMFFQSGDGDGALVSVPVLDGALPQYADLVP</sequence>
<dbReference type="GO" id="GO:0032259">
    <property type="term" value="P:methylation"/>
    <property type="evidence" value="ECO:0007669"/>
    <property type="project" value="UniProtKB-KW"/>
</dbReference>
<keyword evidence="1" id="KW-0489">Methyltransferase</keyword>
<dbReference type="EMBL" id="JBHTBE010000001">
    <property type="protein sequence ID" value="MFC7268119.1"/>
    <property type="molecule type" value="Genomic_DNA"/>
</dbReference>
<dbReference type="RefSeq" id="WP_262873036.1">
    <property type="nucleotide sequence ID" value="NZ_BAABKW010000005.1"/>
</dbReference>
<keyword evidence="2" id="KW-1185">Reference proteome</keyword>
<dbReference type="GO" id="GO:0008168">
    <property type="term" value="F:methyltransferase activity"/>
    <property type="evidence" value="ECO:0007669"/>
    <property type="project" value="UniProtKB-KW"/>
</dbReference>
<dbReference type="Proteomes" id="UP001596507">
    <property type="component" value="Unassembled WGS sequence"/>
</dbReference>
<gene>
    <name evidence="1" type="ORF">ACFQRL_03990</name>
</gene>
<protein>
    <submittedName>
        <fullName evidence="1">DNA modification methylase</fullName>
    </submittedName>
</protein>
<evidence type="ECO:0000313" key="1">
    <source>
        <dbReference type="EMBL" id="MFC7268119.1"/>
    </source>
</evidence>